<evidence type="ECO:0000313" key="2">
    <source>
        <dbReference type="EMBL" id="MBB2188004.1"/>
    </source>
</evidence>
<dbReference type="Proteomes" id="UP000562982">
    <property type="component" value="Unassembled WGS sequence"/>
</dbReference>
<reference evidence="2 5" key="2">
    <citation type="submission" date="2020-04" db="EMBL/GenBank/DDBJ databases">
        <title>Description of novel Gluconacetobacter.</title>
        <authorList>
            <person name="Sombolestani A."/>
        </authorList>
    </citation>
    <scope>NUCLEOTIDE SEQUENCE [LARGE SCALE GENOMIC DNA]</scope>
    <source>
        <strain evidence="2 5">LMG 1382</strain>
    </source>
</reference>
<accession>A0A370FXW6</accession>
<feature type="region of interest" description="Disordered" evidence="1">
    <location>
        <begin position="31"/>
        <end position="75"/>
    </location>
</feature>
<dbReference type="AlphaFoldDB" id="A0A370FXW6"/>
<gene>
    <name evidence="3" type="ORF">C7453_11189</name>
    <name evidence="2" type="ORF">HLH32_16815</name>
</gene>
<protein>
    <submittedName>
        <fullName evidence="3">Uncharacterized protein</fullName>
    </submittedName>
</protein>
<dbReference type="Proteomes" id="UP000254958">
    <property type="component" value="Unassembled WGS sequence"/>
</dbReference>
<reference evidence="3 4" key="1">
    <citation type="submission" date="2018-07" db="EMBL/GenBank/DDBJ databases">
        <title>Genomic Encyclopedia of Type Strains, Phase IV (KMG-IV): sequencing the most valuable type-strain genomes for metagenomic binning, comparative biology and taxonomic classification.</title>
        <authorList>
            <person name="Goeker M."/>
        </authorList>
    </citation>
    <scope>NUCLEOTIDE SEQUENCE [LARGE SCALE GENOMIC DNA]</scope>
    <source>
        <strain evidence="3 4">DSM 5603</strain>
    </source>
</reference>
<evidence type="ECO:0000313" key="4">
    <source>
        <dbReference type="Proteomes" id="UP000254958"/>
    </source>
</evidence>
<dbReference type="EMBL" id="JABEQI010000013">
    <property type="protein sequence ID" value="MBB2188004.1"/>
    <property type="molecule type" value="Genomic_DNA"/>
</dbReference>
<proteinExistence type="predicted"/>
<evidence type="ECO:0000256" key="1">
    <source>
        <dbReference type="SAM" id="MobiDB-lite"/>
    </source>
</evidence>
<keyword evidence="4" id="KW-1185">Reference proteome</keyword>
<dbReference type="EMBL" id="QQAW01000011">
    <property type="protein sequence ID" value="RDI36305.1"/>
    <property type="molecule type" value="Genomic_DNA"/>
</dbReference>
<organism evidence="3 4">
    <name type="scientific">Gluconacetobacter liquefaciens</name>
    <name type="common">Acetobacter liquefaciens</name>
    <dbReference type="NCBI Taxonomy" id="89584"/>
    <lineage>
        <taxon>Bacteria</taxon>
        <taxon>Pseudomonadati</taxon>
        <taxon>Pseudomonadota</taxon>
        <taxon>Alphaproteobacteria</taxon>
        <taxon>Acetobacterales</taxon>
        <taxon>Acetobacteraceae</taxon>
        <taxon>Gluconacetobacter</taxon>
    </lineage>
</organism>
<name>A0A370FXW6_GLULI</name>
<comment type="caution">
    <text evidence="3">The sequence shown here is derived from an EMBL/GenBank/DDBJ whole genome shotgun (WGS) entry which is preliminary data.</text>
</comment>
<evidence type="ECO:0000313" key="5">
    <source>
        <dbReference type="Proteomes" id="UP000562982"/>
    </source>
</evidence>
<evidence type="ECO:0000313" key="3">
    <source>
        <dbReference type="EMBL" id="RDI36305.1"/>
    </source>
</evidence>
<sequence length="75" mass="7957">MSVSSVEEKAVSASAKWSDGVELTPAQIHAAHRRAMRQAGGRLRSRAGRVDEPDAMARPGAPSPDKSGRKMSGRT</sequence>
<dbReference type="RefSeq" id="WP_114728756.1">
    <property type="nucleotide sequence ID" value="NZ_BJMI01000043.1"/>
</dbReference>